<comment type="caution">
    <text evidence="2">The sequence shown here is derived from an EMBL/GenBank/DDBJ whole genome shotgun (WGS) entry which is preliminary data.</text>
</comment>
<evidence type="ECO:0000259" key="1">
    <source>
        <dbReference type="Pfam" id="PF10592"/>
    </source>
</evidence>
<reference evidence="2" key="1">
    <citation type="submission" date="2019-04" db="EMBL/GenBank/DDBJ databases">
        <title>Evolution of Biomass-Degrading Anaerobic Consortia Revealed by Metagenomics.</title>
        <authorList>
            <person name="Peng X."/>
        </authorList>
    </citation>
    <scope>NUCLEOTIDE SEQUENCE</scope>
    <source>
        <strain evidence="2">SIG551</strain>
    </source>
</reference>
<dbReference type="RefSeq" id="WP_326839758.1">
    <property type="nucleotide sequence ID" value="NZ_SVNY01000001.1"/>
</dbReference>
<evidence type="ECO:0000313" key="3">
    <source>
        <dbReference type="Proteomes" id="UP000754750"/>
    </source>
</evidence>
<dbReference type="InterPro" id="IPR018891">
    <property type="entry name" value="AIPR_C"/>
</dbReference>
<accession>A0A928KQD5</accession>
<dbReference type="EMBL" id="SVNY01000001">
    <property type="protein sequence ID" value="MBE6832219.1"/>
    <property type="molecule type" value="Genomic_DNA"/>
</dbReference>
<proteinExistence type="predicted"/>
<dbReference type="Pfam" id="PF10592">
    <property type="entry name" value="AIPR"/>
    <property type="match status" value="1"/>
</dbReference>
<dbReference type="Proteomes" id="UP000754750">
    <property type="component" value="Unassembled WGS sequence"/>
</dbReference>
<sequence length="581" mass="65906">MYDKIKDEITQKYYVEQYSNDGQRFVAWYLRNIHNLDELQAKSCITDGADDKQIDAIYVDDSASTVYIIQGKFIGYSQVDAEPLREVLSSWIRIKNLKALQEDANNKLKQKLTDLSDALQDDYDICFELITTSFLTEAAQSDLRCFQEELASFDDLSASIQLVDNDELARRYDMALDQENPIINHTVSLLPNKYLQLNLGNTKAVLVALPLKECIRFPGIKDGTLFKKNVRQSLGLSNAVNKGIKHTIYNDPDEFFFFHNGVTAICTGMEIKENKLVLKGLSVVNGCQSLNTILSCSEQVKAQNNSYIMFRFYEIPERNRADKISVSTNSQSAVKARDLRSNDKKVLALKKAFEQKYTNGYMLTKRGEIAPANKDKDFIIDLSDLGKYLMAWQSQRPNISYSESKIFDKYFEQIFKKDYHPDNIQALNKLNHAVLQRWVKENPLGLNESLLAMKSYAPYHHMYAVSLCFCIASNMPESVPNPAIALAQIEQKGLYDEIVDMAGSCLNTALETAANEPQLPNRVFSPQNWIKTKTCLAGIRAAIRAYLSMLPSMPGGKELSQKYKAALALPPECFEERWSAD</sequence>
<feature type="domain" description="Abortive phage infection protein C-terminal" evidence="1">
    <location>
        <begin position="226"/>
        <end position="439"/>
    </location>
</feature>
<organism evidence="2 3">
    <name type="scientific">Faecalispora sporosphaeroides</name>
    <dbReference type="NCBI Taxonomy" id="1549"/>
    <lineage>
        <taxon>Bacteria</taxon>
        <taxon>Bacillati</taxon>
        <taxon>Bacillota</taxon>
        <taxon>Clostridia</taxon>
        <taxon>Eubacteriales</taxon>
        <taxon>Oscillospiraceae</taxon>
        <taxon>Faecalispora</taxon>
    </lineage>
</organism>
<evidence type="ECO:0000313" key="2">
    <source>
        <dbReference type="EMBL" id="MBE6832219.1"/>
    </source>
</evidence>
<protein>
    <submittedName>
        <fullName evidence="2">AIPR protein</fullName>
    </submittedName>
</protein>
<dbReference type="AlphaFoldDB" id="A0A928KQD5"/>
<name>A0A928KQD5_9FIRM</name>
<gene>
    <name evidence="2" type="ORF">E7512_01315</name>
</gene>